<proteinExistence type="predicted"/>
<dbReference type="EMBL" id="WAAQ01000002">
    <property type="protein sequence ID" value="KAB1883223.1"/>
    <property type="molecule type" value="Genomic_DNA"/>
</dbReference>
<dbReference type="InterPro" id="IPR023187">
    <property type="entry name" value="Tscrpt_reg_MarR-type_CS"/>
</dbReference>
<keyword evidence="1" id="KW-0805">Transcription regulation</keyword>
<name>A0AAD3X0H8_MICMQ</name>
<dbReference type="PRINTS" id="PR00598">
    <property type="entry name" value="HTHMARR"/>
</dbReference>
<feature type="region of interest" description="Disordered" evidence="4">
    <location>
        <begin position="1"/>
        <end position="44"/>
    </location>
</feature>
<dbReference type="SMART" id="SM00347">
    <property type="entry name" value="HTH_MARR"/>
    <property type="match status" value="1"/>
</dbReference>
<dbReference type="Gene3D" id="1.10.10.10">
    <property type="entry name" value="Winged helix-like DNA-binding domain superfamily/Winged helix DNA-binding domain"/>
    <property type="match status" value="1"/>
</dbReference>
<comment type="caution">
    <text evidence="6">The sequence shown here is derived from an EMBL/GenBank/DDBJ whole genome shotgun (WGS) entry which is preliminary data.</text>
</comment>
<keyword evidence="2" id="KW-0238">DNA-binding</keyword>
<feature type="domain" description="HTH marR-type" evidence="5">
    <location>
        <begin position="96"/>
        <end position="229"/>
    </location>
</feature>
<accession>A0AAD3X0H8</accession>
<gene>
    <name evidence="6" type="ORF">F6W70_11315</name>
</gene>
<dbReference type="InterPro" id="IPR039422">
    <property type="entry name" value="MarR/SlyA-like"/>
</dbReference>
<evidence type="ECO:0000256" key="4">
    <source>
        <dbReference type="SAM" id="MobiDB-lite"/>
    </source>
</evidence>
<dbReference type="InterPro" id="IPR036390">
    <property type="entry name" value="WH_DNA-bd_sf"/>
</dbReference>
<sequence>MHSPSRRPKGSVVTSAGPLRPPHRRSPATSAGFLRPPHGRNPAARRRMKLCTDQDHLITDNPERSDMPEYNEDVLPDIDLSTPSIAPCATIEGPEGAALVWMLRQSERALTATFDEACRSVGLRDVRDTLVLSVAGDGAGHTQTEIAQIVGLDKTTLGGIIDRLENDGLLVRTAHPSNRKVRIPTTTPAGAEVLAEANQLGQEAVETLMSSFSAPEIADLRSFLWRISSSPTP</sequence>
<evidence type="ECO:0000256" key="1">
    <source>
        <dbReference type="ARBA" id="ARBA00023015"/>
    </source>
</evidence>
<dbReference type="PROSITE" id="PS50995">
    <property type="entry name" value="HTH_MARR_2"/>
    <property type="match status" value="1"/>
</dbReference>
<dbReference type="AlphaFoldDB" id="A0AAD3X0H8"/>
<evidence type="ECO:0000256" key="3">
    <source>
        <dbReference type="ARBA" id="ARBA00023163"/>
    </source>
</evidence>
<reference evidence="6 7" key="1">
    <citation type="submission" date="2019-09" db="EMBL/GenBank/DDBJ databases">
        <title>Whole genome sequencing of Microbacterium maritypicum.</title>
        <authorList>
            <person name="Lenchi N."/>
        </authorList>
    </citation>
    <scope>NUCLEOTIDE SEQUENCE [LARGE SCALE GENOMIC DNA]</scope>
    <source>
        <strain evidence="6 7">DSM 12512</strain>
    </source>
</reference>
<keyword evidence="3" id="KW-0804">Transcription</keyword>
<dbReference type="Proteomes" id="UP000436027">
    <property type="component" value="Unassembled WGS sequence"/>
</dbReference>
<evidence type="ECO:0000313" key="7">
    <source>
        <dbReference type="Proteomes" id="UP000436027"/>
    </source>
</evidence>
<dbReference type="InterPro" id="IPR036388">
    <property type="entry name" value="WH-like_DNA-bd_sf"/>
</dbReference>
<protein>
    <submittedName>
        <fullName evidence="6">MarR family transcriptional regulator</fullName>
    </submittedName>
</protein>
<evidence type="ECO:0000259" key="5">
    <source>
        <dbReference type="PROSITE" id="PS50995"/>
    </source>
</evidence>
<organism evidence="6 7">
    <name type="scientific">Microbacterium maritypicum</name>
    <name type="common">Microbacterium liquefaciens</name>
    <dbReference type="NCBI Taxonomy" id="33918"/>
    <lineage>
        <taxon>Bacteria</taxon>
        <taxon>Bacillati</taxon>
        <taxon>Actinomycetota</taxon>
        <taxon>Actinomycetes</taxon>
        <taxon>Micrococcales</taxon>
        <taxon>Microbacteriaceae</taxon>
        <taxon>Microbacterium</taxon>
    </lineage>
</organism>
<evidence type="ECO:0000256" key="2">
    <source>
        <dbReference type="ARBA" id="ARBA00023125"/>
    </source>
</evidence>
<dbReference type="GO" id="GO:0006950">
    <property type="term" value="P:response to stress"/>
    <property type="evidence" value="ECO:0007669"/>
    <property type="project" value="TreeGrafter"/>
</dbReference>
<dbReference type="PANTHER" id="PTHR33164">
    <property type="entry name" value="TRANSCRIPTIONAL REGULATOR, MARR FAMILY"/>
    <property type="match status" value="1"/>
</dbReference>
<dbReference type="PROSITE" id="PS01117">
    <property type="entry name" value="HTH_MARR_1"/>
    <property type="match status" value="1"/>
</dbReference>
<dbReference type="GO" id="GO:0003677">
    <property type="term" value="F:DNA binding"/>
    <property type="evidence" value="ECO:0007669"/>
    <property type="project" value="UniProtKB-KW"/>
</dbReference>
<dbReference type="Pfam" id="PF01047">
    <property type="entry name" value="MarR"/>
    <property type="match status" value="1"/>
</dbReference>
<dbReference type="PANTHER" id="PTHR33164:SF89">
    <property type="entry name" value="MARR FAMILY REGULATORY PROTEIN"/>
    <property type="match status" value="1"/>
</dbReference>
<dbReference type="SUPFAM" id="SSF46785">
    <property type="entry name" value="Winged helix' DNA-binding domain"/>
    <property type="match status" value="1"/>
</dbReference>
<dbReference type="GO" id="GO:0003700">
    <property type="term" value="F:DNA-binding transcription factor activity"/>
    <property type="evidence" value="ECO:0007669"/>
    <property type="project" value="InterPro"/>
</dbReference>
<evidence type="ECO:0000313" key="6">
    <source>
        <dbReference type="EMBL" id="KAB1883223.1"/>
    </source>
</evidence>
<dbReference type="InterPro" id="IPR000835">
    <property type="entry name" value="HTH_MarR-typ"/>
</dbReference>